<dbReference type="EMBL" id="JAWZYT010003881">
    <property type="protein sequence ID" value="KAK4296327.1"/>
    <property type="molecule type" value="Genomic_DNA"/>
</dbReference>
<evidence type="ECO:0000313" key="2">
    <source>
        <dbReference type="Proteomes" id="UP001292094"/>
    </source>
</evidence>
<name>A0AAE1TSS5_9EUCA</name>
<evidence type="ECO:0000313" key="1">
    <source>
        <dbReference type="EMBL" id="KAK4296327.1"/>
    </source>
</evidence>
<protein>
    <submittedName>
        <fullName evidence="1">Uncharacterized protein</fullName>
    </submittedName>
</protein>
<accession>A0AAE1TSS5</accession>
<dbReference type="AlphaFoldDB" id="A0AAE1TSS5"/>
<gene>
    <name evidence="1" type="ORF">Pmani_031162</name>
</gene>
<keyword evidence="2" id="KW-1185">Reference proteome</keyword>
<proteinExistence type="predicted"/>
<organism evidence="1 2">
    <name type="scientific">Petrolisthes manimaculis</name>
    <dbReference type="NCBI Taxonomy" id="1843537"/>
    <lineage>
        <taxon>Eukaryota</taxon>
        <taxon>Metazoa</taxon>
        <taxon>Ecdysozoa</taxon>
        <taxon>Arthropoda</taxon>
        <taxon>Crustacea</taxon>
        <taxon>Multicrustacea</taxon>
        <taxon>Malacostraca</taxon>
        <taxon>Eumalacostraca</taxon>
        <taxon>Eucarida</taxon>
        <taxon>Decapoda</taxon>
        <taxon>Pleocyemata</taxon>
        <taxon>Anomura</taxon>
        <taxon>Galatheoidea</taxon>
        <taxon>Porcellanidae</taxon>
        <taxon>Petrolisthes</taxon>
    </lineage>
</organism>
<comment type="caution">
    <text evidence="1">The sequence shown here is derived from an EMBL/GenBank/DDBJ whole genome shotgun (WGS) entry which is preliminary data.</text>
</comment>
<sequence>MTTKRLTQRSAFMHYLKTVPIATLWSARASDTDVAVILLYHCNKFQSRLWMDIGTTAKNNRRYICLTAIVQELGPDLCAPLPAFHSFTGSDYTSSFIRKGKVRPFKIFEKRPEYQNAFTVMARDTQVSDATKTTLLNFIANVLELSKTPALSTVDISSSCRLMDLRDMEKSAFQFEG</sequence>
<reference evidence="1" key="1">
    <citation type="submission" date="2023-11" db="EMBL/GenBank/DDBJ databases">
        <title>Genome assemblies of two species of porcelain crab, Petrolisthes cinctipes and Petrolisthes manimaculis (Anomura: Porcellanidae).</title>
        <authorList>
            <person name="Angst P."/>
        </authorList>
    </citation>
    <scope>NUCLEOTIDE SEQUENCE</scope>
    <source>
        <strain evidence="1">PB745_02</strain>
        <tissue evidence="1">Gill</tissue>
    </source>
</reference>
<dbReference type="Proteomes" id="UP001292094">
    <property type="component" value="Unassembled WGS sequence"/>
</dbReference>